<dbReference type="SMART" id="SM00448">
    <property type="entry name" value="REC"/>
    <property type="match status" value="1"/>
</dbReference>
<dbReference type="GO" id="GO:0000160">
    <property type="term" value="P:phosphorelay signal transduction system"/>
    <property type="evidence" value="ECO:0007669"/>
    <property type="project" value="InterPro"/>
</dbReference>
<dbReference type="InterPro" id="IPR001789">
    <property type="entry name" value="Sig_transdc_resp-reg_receiver"/>
</dbReference>
<gene>
    <name evidence="4" type="ORF">A2731_01050</name>
</gene>
<organism evidence="4 5">
    <name type="scientific">Candidatus Buchananbacteria bacterium RIFCSPHIGHO2_01_FULL_39_8</name>
    <dbReference type="NCBI Taxonomy" id="1797533"/>
    <lineage>
        <taxon>Bacteria</taxon>
        <taxon>Candidatus Buchananiibacteriota</taxon>
    </lineage>
</organism>
<accession>A0A1G1XU36</accession>
<reference evidence="4 5" key="1">
    <citation type="journal article" date="2016" name="Nat. Commun.">
        <title>Thousands of microbial genomes shed light on interconnected biogeochemical processes in an aquifer system.</title>
        <authorList>
            <person name="Anantharaman K."/>
            <person name="Brown C.T."/>
            <person name="Hug L.A."/>
            <person name="Sharon I."/>
            <person name="Castelle C.J."/>
            <person name="Probst A.J."/>
            <person name="Thomas B.C."/>
            <person name="Singh A."/>
            <person name="Wilkins M.J."/>
            <person name="Karaoz U."/>
            <person name="Brodie E.L."/>
            <person name="Williams K.H."/>
            <person name="Hubbard S.S."/>
            <person name="Banfield J.F."/>
        </authorList>
    </citation>
    <scope>NUCLEOTIDE SEQUENCE [LARGE SCALE GENOMIC DNA]</scope>
</reference>
<dbReference type="Gene3D" id="3.40.50.2300">
    <property type="match status" value="1"/>
</dbReference>
<keyword evidence="1 2" id="KW-0597">Phosphoprotein</keyword>
<dbReference type="InterPro" id="IPR050595">
    <property type="entry name" value="Bact_response_regulator"/>
</dbReference>
<dbReference type="PANTHER" id="PTHR44591:SF3">
    <property type="entry name" value="RESPONSE REGULATORY DOMAIN-CONTAINING PROTEIN"/>
    <property type="match status" value="1"/>
</dbReference>
<evidence type="ECO:0000256" key="1">
    <source>
        <dbReference type="ARBA" id="ARBA00022553"/>
    </source>
</evidence>
<evidence type="ECO:0000259" key="3">
    <source>
        <dbReference type="PROSITE" id="PS50110"/>
    </source>
</evidence>
<dbReference type="Pfam" id="PF00072">
    <property type="entry name" value="Response_reg"/>
    <property type="match status" value="1"/>
</dbReference>
<dbReference type="PANTHER" id="PTHR44591">
    <property type="entry name" value="STRESS RESPONSE REGULATOR PROTEIN 1"/>
    <property type="match status" value="1"/>
</dbReference>
<evidence type="ECO:0000313" key="5">
    <source>
        <dbReference type="Proteomes" id="UP000176241"/>
    </source>
</evidence>
<feature type="domain" description="Response regulatory" evidence="3">
    <location>
        <begin position="3"/>
        <end position="118"/>
    </location>
</feature>
<proteinExistence type="predicted"/>
<evidence type="ECO:0000256" key="2">
    <source>
        <dbReference type="PROSITE-ProRule" id="PRU00169"/>
    </source>
</evidence>
<dbReference type="InterPro" id="IPR011006">
    <property type="entry name" value="CheY-like_superfamily"/>
</dbReference>
<evidence type="ECO:0000313" key="4">
    <source>
        <dbReference type="EMBL" id="OGY43484.1"/>
    </source>
</evidence>
<protein>
    <recommendedName>
        <fullName evidence="3">Response regulatory domain-containing protein</fullName>
    </recommendedName>
</protein>
<sequence>MKKVLIIEDEMALINNLTFALSDEFEVLSATTGAEGLRKARKEKPDLVLLDIMLPDKSGIEILQELKKDEATNDIKVVVMTNLGDKETISKILQAGGKDYLVKADWSIDDIAKKIKKILK</sequence>
<dbReference type="SUPFAM" id="SSF52172">
    <property type="entry name" value="CheY-like"/>
    <property type="match status" value="1"/>
</dbReference>
<dbReference type="EMBL" id="MHIC01000048">
    <property type="protein sequence ID" value="OGY43484.1"/>
    <property type="molecule type" value="Genomic_DNA"/>
</dbReference>
<comment type="caution">
    <text evidence="4">The sequence shown here is derived from an EMBL/GenBank/DDBJ whole genome shotgun (WGS) entry which is preliminary data.</text>
</comment>
<dbReference type="Proteomes" id="UP000176241">
    <property type="component" value="Unassembled WGS sequence"/>
</dbReference>
<dbReference type="STRING" id="1797533.A2731_01050"/>
<feature type="modified residue" description="4-aspartylphosphate" evidence="2">
    <location>
        <position position="51"/>
    </location>
</feature>
<dbReference type="PROSITE" id="PS50110">
    <property type="entry name" value="RESPONSE_REGULATORY"/>
    <property type="match status" value="1"/>
</dbReference>
<name>A0A1G1XU36_9BACT</name>
<dbReference type="AlphaFoldDB" id="A0A1G1XU36"/>
<dbReference type="CDD" id="cd17574">
    <property type="entry name" value="REC_OmpR"/>
    <property type="match status" value="1"/>
</dbReference>